<dbReference type="Pfam" id="PF06855">
    <property type="entry name" value="YozE_SAM_like"/>
    <property type="match status" value="1"/>
</dbReference>
<dbReference type="AlphaFoldDB" id="A0A292DG18"/>
<evidence type="ECO:0000259" key="1">
    <source>
        <dbReference type="Pfam" id="PF06855"/>
    </source>
</evidence>
<gene>
    <name evidence="2" type="ORF">EQ812_07690</name>
</gene>
<comment type="caution">
    <text evidence="2">The sequence shown here is derived from an EMBL/GenBank/DDBJ whole genome shotgun (WGS) entry which is preliminary data.</text>
</comment>
<reference evidence="2 3" key="1">
    <citation type="journal article" date="2019" name="Sci. Transl. Med.">
        <title>Quorum sensing between bacterial species on the skin protects against epidermal injury in atopic dermatitis.</title>
        <authorList>
            <person name="Williams M.R."/>
        </authorList>
    </citation>
    <scope>NUCLEOTIDE SEQUENCE [LARGE SCALE GENOMIC DNA]</scope>
    <source>
        <strain evidence="2 3">E7</strain>
    </source>
</reference>
<evidence type="ECO:0000313" key="3">
    <source>
        <dbReference type="Proteomes" id="UP000293637"/>
    </source>
</evidence>
<evidence type="ECO:0000313" key="2">
    <source>
        <dbReference type="EMBL" id="TBW72151.1"/>
    </source>
</evidence>
<dbReference type="InterPro" id="IPR023089">
    <property type="entry name" value="YozE_SAM-like"/>
</dbReference>
<protein>
    <submittedName>
        <fullName evidence="2">YozE family protein</fullName>
    </submittedName>
</protein>
<dbReference type="RefSeq" id="WP_002492786.1">
    <property type="nucleotide sequence ID" value="NZ_AP021848.1"/>
</dbReference>
<dbReference type="SUPFAM" id="SSF140652">
    <property type="entry name" value="YozE-like"/>
    <property type="match status" value="1"/>
</dbReference>
<accession>A0A292DG18</accession>
<sequence>MKDYSFYHFALTARGRKGDKGKLAEQIFNDLSFPKHENDFNKLSEYIETQSEFTIPMYVFDDLYEEYSEWLKF</sequence>
<dbReference type="Gene3D" id="1.10.150.260">
    <property type="entry name" value="YozE SAM-like"/>
    <property type="match status" value="1"/>
</dbReference>
<dbReference type="NCBIfam" id="NF010193">
    <property type="entry name" value="PRK13672.1"/>
    <property type="match status" value="1"/>
</dbReference>
<dbReference type="InterPro" id="IPR036806">
    <property type="entry name" value="YozE_SAM-like_sf"/>
</dbReference>
<feature type="domain" description="YozE SAM-like" evidence="1">
    <location>
        <begin position="5"/>
        <end position="68"/>
    </location>
</feature>
<dbReference type="Proteomes" id="UP000293637">
    <property type="component" value="Unassembled WGS sequence"/>
</dbReference>
<organism evidence="2 3">
    <name type="scientific">Staphylococcus lugdunensis</name>
    <dbReference type="NCBI Taxonomy" id="28035"/>
    <lineage>
        <taxon>Bacteria</taxon>
        <taxon>Bacillati</taxon>
        <taxon>Bacillota</taxon>
        <taxon>Bacilli</taxon>
        <taxon>Bacillales</taxon>
        <taxon>Staphylococcaceae</taxon>
        <taxon>Staphylococcus</taxon>
    </lineage>
</organism>
<proteinExistence type="predicted"/>
<dbReference type="GeneID" id="58089804"/>
<name>A0A292DG18_STALU</name>
<dbReference type="EMBL" id="SCHB01000004">
    <property type="protein sequence ID" value="TBW72151.1"/>
    <property type="molecule type" value="Genomic_DNA"/>
</dbReference>